<evidence type="ECO:0000313" key="2">
    <source>
        <dbReference type="EMBL" id="CAG9608501.1"/>
    </source>
</evidence>
<sequence length="245" mass="27088">MIKFWKLLLILFILIGNVSIVTKAATNEITVTTNKKEYLPSESVSIKGLVKQDGKVLSNVDVTFRLEYSGMILQVDQTKSTSTGYSFLLGLTNDAKLGEYKVIVQGLGIKNEVPFKVSKSISGGTTTTSSPVPQVKNKSYTYKNPLVIKNEPMILYTSLLKDLNTTYNYNKVKKAITAKKNKTTLVLTINNTSSKLDGKMKKMTVAPVIKNGKVYIPATFVSKSFGAKGVWDKKKKIYKLSVPVK</sequence>
<evidence type="ECO:0000313" key="3">
    <source>
        <dbReference type="Proteomes" id="UP000789845"/>
    </source>
</evidence>
<gene>
    <name evidence="2" type="ORF">NEOCIP111885_02195</name>
</gene>
<keyword evidence="3" id="KW-1185">Reference proteome</keyword>
<dbReference type="InterPro" id="IPR036582">
    <property type="entry name" value="Mao_N_sf"/>
</dbReference>
<dbReference type="AlphaFoldDB" id="A0A9C7G9Y4"/>
<reference evidence="2" key="1">
    <citation type="submission" date="2021-10" db="EMBL/GenBank/DDBJ databases">
        <authorList>
            <person name="Criscuolo A."/>
        </authorList>
    </citation>
    <scope>NUCLEOTIDE SEQUENCE</scope>
    <source>
        <strain evidence="2">CIP111885</strain>
    </source>
</reference>
<evidence type="ECO:0000259" key="1">
    <source>
        <dbReference type="Pfam" id="PF07833"/>
    </source>
</evidence>
<dbReference type="SUPFAM" id="SSF55383">
    <property type="entry name" value="Copper amine oxidase, domain N"/>
    <property type="match status" value="1"/>
</dbReference>
<protein>
    <recommendedName>
        <fullName evidence="1">Copper amine oxidase-like N-terminal domain-containing protein</fullName>
    </recommendedName>
</protein>
<dbReference type="Proteomes" id="UP000789845">
    <property type="component" value="Unassembled WGS sequence"/>
</dbReference>
<dbReference type="RefSeq" id="WP_230496734.1">
    <property type="nucleotide sequence ID" value="NZ_CAKJTG010000010.1"/>
</dbReference>
<organism evidence="2 3">
    <name type="scientific">Pseudoneobacillus rhizosphaerae</name>
    <dbReference type="NCBI Taxonomy" id="2880968"/>
    <lineage>
        <taxon>Bacteria</taxon>
        <taxon>Bacillati</taxon>
        <taxon>Bacillota</taxon>
        <taxon>Bacilli</taxon>
        <taxon>Bacillales</taxon>
        <taxon>Bacillaceae</taxon>
        <taxon>Pseudoneobacillus</taxon>
    </lineage>
</organism>
<proteinExistence type="predicted"/>
<dbReference type="Gene3D" id="3.30.457.10">
    <property type="entry name" value="Copper amine oxidase-like, N-terminal domain"/>
    <property type="match status" value="1"/>
</dbReference>
<comment type="caution">
    <text evidence="2">The sequence shown here is derived from an EMBL/GenBank/DDBJ whole genome shotgun (WGS) entry which is preliminary data.</text>
</comment>
<feature type="domain" description="Copper amine oxidase-like N-terminal" evidence="1">
    <location>
        <begin position="135"/>
        <end position="237"/>
    </location>
</feature>
<name>A0A9C7G9Y4_9BACI</name>
<accession>A0A9C7G9Y4</accession>
<dbReference type="Pfam" id="PF07833">
    <property type="entry name" value="Cu_amine_oxidN1"/>
    <property type="match status" value="1"/>
</dbReference>
<dbReference type="InterPro" id="IPR012854">
    <property type="entry name" value="Cu_amine_oxidase-like_N"/>
</dbReference>
<dbReference type="EMBL" id="CAKJTG010000010">
    <property type="protein sequence ID" value="CAG9608501.1"/>
    <property type="molecule type" value="Genomic_DNA"/>
</dbReference>